<keyword evidence="1" id="KW-0812">Transmembrane</keyword>
<reference evidence="2 3" key="1">
    <citation type="submission" date="2020-06" db="EMBL/GenBank/DDBJ databases">
        <title>Sphingomonas hominis sp. nov., a member of the Sphingomonas, isolated from the hair of a 22-year-old girl.</title>
        <authorList>
            <person name="Zhang D.-F."/>
            <person name="Cui X.-W."/>
        </authorList>
    </citation>
    <scope>NUCLEOTIDE SEQUENCE [LARGE SCALE GENOMIC DNA]</scope>
    <source>
        <strain evidence="2 3">HHU CXW</strain>
    </source>
</reference>
<name>A0ABX2JHD6_9SPHN</name>
<evidence type="ECO:0008006" key="4">
    <source>
        <dbReference type="Google" id="ProtNLM"/>
    </source>
</evidence>
<feature type="transmembrane region" description="Helical" evidence="1">
    <location>
        <begin position="20"/>
        <end position="39"/>
    </location>
</feature>
<evidence type="ECO:0000313" key="2">
    <source>
        <dbReference type="EMBL" id="NTS64996.1"/>
    </source>
</evidence>
<sequence>MTRRHVTPLELNPVIREVAWGLLGLGFTALVFWGAAWSYPQGYETIWLVGAATMLAMGVLSAREVWRVRGE</sequence>
<keyword evidence="3" id="KW-1185">Reference proteome</keyword>
<keyword evidence="1" id="KW-1133">Transmembrane helix</keyword>
<protein>
    <recommendedName>
        <fullName evidence="4">DUF4175 domain-containing protein</fullName>
    </recommendedName>
</protein>
<dbReference type="RefSeq" id="WP_174193488.1">
    <property type="nucleotide sequence ID" value="NZ_JABULH010000002.1"/>
</dbReference>
<gene>
    <name evidence="2" type="ORF">HRV97_07450</name>
</gene>
<dbReference type="EMBL" id="JABULH010000002">
    <property type="protein sequence ID" value="NTS64996.1"/>
    <property type="molecule type" value="Genomic_DNA"/>
</dbReference>
<dbReference type="Proteomes" id="UP000621447">
    <property type="component" value="Unassembled WGS sequence"/>
</dbReference>
<proteinExistence type="predicted"/>
<evidence type="ECO:0000313" key="3">
    <source>
        <dbReference type="Proteomes" id="UP000621447"/>
    </source>
</evidence>
<accession>A0ABX2JHD6</accession>
<evidence type="ECO:0000256" key="1">
    <source>
        <dbReference type="SAM" id="Phobius"/>
    </source>
</evidence>
<organism evidence="2 3">
    <name type="scientific">Sphingomonas hominis</name>
    <dbReference type="NCBI Taxonomy" id="2741495"/>
    <lineage>
        <taxon>Bacteria</taxon>
        <taxon>Pseudomonadati</taxon>
        <taxon>Pseudomonadota</taxon>
        <taxon>Alphaproteobacteria</taxon>
        <taxon>Sphingomonadales</taxon>
        <taxon>Sphingomonadaceae</taxon>
        <taxon>Sphingomonas</taxon>
    </lineage>
</organism>
<feature type="transmembrane region" description="Helical" evidence="1">
    <location>
        <begin position="45"/>
        <end position="66"/>
    </location>
</feature>
<comment type="caution">
    <text evidence="2">The sequence shown here is derived from an EMBL/GenBank/DDBJ whole genome shotgun (WGS) entry which is preliminary data.</text>
</comment>
<keyword evidence="1" id="KW-0472">Membrane</keyword>